<dbReference type="EMBL" id="NTKD01000064">
    <property type="protein sequence ID" value="PDH36649.1"/>
    <property type="molecule type" value="Genomic_DNA"/>
</dbReference>
<evidence type="ECO:0000259" key="2">
    <source>
        <dbReference type="PROSITE" id="PS50234"/>
    </source>
</evidence>
<comment type="caution">
    <text evidence="3">The sequence shown here is derived from an EMBL/GenBank/DDBJ whole genome shotgun (WGS) entry which is preliminary data.</text>
</comment>
<gene>
    <name evidence="3" type="ORF">CNE99_09420</name>
</gene>
<evidence type="ECO:0000313" key="3">
    <source>
        <dbReference type="EMBL" id="PDH36649.1"/>
    </source>
</evidence>
<dbReference type="Pfam" id="PF00092">
    <property type="entry name" value="VWA"/>
    <property type="match status" value="1"/>
</dbReference>
<feature type="transmembrane region" description="Helical" evidence="1">
    <location>
        <begin position="55"/>
        <end position="73"/>
    </location>
</feature>
<dbReference type="PANTHER" id="PTHR22550:SF18">
    <property type="entry name" value="VWFA DOMAIN-CONTAINING PROTEIN"/>
    <property type="match status" value="1"/>
</dbReference>
<dbReference type="Gene3D" id="3.40.50.410">
    <property type="entry name" value="von Willebrand factor, type A domain"/>
    <property type="match status" value="1"/>
</dbReference>
<reference evidence="3 4" key="1">
    <citation type="submission" date="2017-08" db="EMBL/GenBank/DDBJ databases">
        <title>Fine stratification of microbial communities through a metagenomic profile of the photic zone.</title>
        <authorList>
            <person name="Haro-Moreno J.M."/>
            <person name="Lopez-Perez M."/>
            <person name="De La Torre J."/>
            <person name="Picazo A."/>
            <person name="Camacho A."/>
            <person name="Rodriguez-Valera F."/>
        </authorList>
    </citation>
    <scope>NUCLEOTIDE SEQUENCE [LARGE SCALE GENOMIC DNA]</scope>
    <source>
        <strain evidence="3">MED-G24</strain>
    </source>
</reference>
<keyword evidence="1" id="KW-0472">Membrane</keyword>
<dbReference type="SMART" id="SM00327">
    <property type="entry name" value="VWA"/>
    <property type="match status" value="1"/>
</dbReference>
<dbReference type="AlphaFoldDB" id="A0A2A5WJI3"/>
<feature type="domain" description="VWFA" evidence="2">
    <location>
        <begin position="90"/>
        <end position="287"/>
    </location>
</feature>
<dbReference type="Proteomes" id="UP000219327">
    <property type="component" value="Unassembled WGS sequence"/>
</dbReference>
<dbReference type="PROSITE" id="PS50234">
    <property type="entry name" value="VWFA"/>
    <property type="match status" value="1"/>
</dbReference>
<evidence type="ECO:0000313" key="4">
    <source>
        <dbReference type="Proteomes" id="UP000219327"/>
    </source>
</evidence>
<dbReference type="SUPFAM" id="SSF53300">
    <property type="entry name" value="vWA-like"/>
    <property type="match status" value="1"/>
</dbReference>
<feature type="transmembrane region" description="Helical" evidence="1">
    <location>
        <begin position="303"/>
        <end position="321"/>
    </location>
</feature>
<keyword evidence="1" id="KW-0812">Transmembrane</keyword>
<dbReference type="PANTHER" id="PTHR22550">
    <property type="entry name" value="SPORE GERMINATION PROTEIN"/>
    <property type="match status" value="1"/>
</dbReference>
<accession>A0A2A5WJI3</accession>
<dbReference type="InterPro" id="IPR002035">
    <property type="entry name" value="VWF_A"/>
</dbReference>
<evidence type="ECO:0000256" key="1">
    <source>
        <dbReference type="SAM" id="Phobius"/>
    </source>
</evidence>
<dbReference type="InterPro" id="IPR050768">
    <property type="entry name" value="UPF0353/GerABKA_families"/>
</dbReference>
<protein>
    <submittedName>
        <fullName evidence="3">BatB protein</fullName>
    </submittedName>
</protein>
<keyword evidence="1" id="KW-1133">Transmembrane helix</keyword>
<dbReference type="InterPro" id="IPR036465">
    <property type="entry name" value="vWFA_dom_sf"/>
</dbReference>
<sequence length="347" mass="37848">MIELSWPWCLGFLPLPLLAYFLLPRARQADAALHVPFYNAVSNFVSVRATDHRTTITRLLLAAMWLLLVLASARPVWIGDPIQLPASGRDLMVAVDISGSMGQNDMTLAGVSVTRLDAVKKIAGDFIEQRAGDRLGLILFGSKPYEQTPLTFDRHTVGALLDETPLGIAGGKTAIGDAIGLAVKRLRARPSEQRVLILLTDGRNNFGELTPMQAADIASTESVRIYTIAFGAERMVIPGLIMDRMINPSAELDTETLAEIAGKTGGLYRRARSTEELAAIYAELDQVEPIELAFETFRPQKSLYIWPLSMALFISLVVAILQPRVIGMRLPSLANLKPRSQGAVTSA</sequence>
<name>A0A2A5WJI3_9GAMM</name>
<organism evidence="3 4">
    <name type="scientific">OM182 bacterium MED-G24</name>
    <dbReference type="NCBI Taxonomy" id="1986255"/>
    <lineage>
        <taxon>Bacteria</taxon>
        <taxon>Pseudomonadati</taxon>
        <taxon>Pseudomonadota</taxon>
        <taxon>Gammaproteobacteria</taxon>
        <taxon>OMG group</taxon>
        <taxon>OM182 clade</taxon>
    </lineage>
</organism>
<proteinExistence type="predicted"/>